<sequence>MIGIIVGKTYENPKEFLKDFEIEAVAQDSKTIDYVKEIIENAKTLYISINLSDELLDEEVFDKIEDIYERIVEKTNYKIDDDYLNDILDNVEKGLSDTVANHIIDLLKRFRLNKLTLYRPSSPLIPYPINPPNKYRAPIDKRVQKVYTLVKEGKLPYEINIWLLRDFKLILFDNKILRCSPRYKMLELCDIATPINEVFTNSPIEDWEFEKYREQFERISEFYKKVNCYLITLLDELDNKIT</sequence>
<reference evidence="1 2" key="1">
    <citation type="journal article" date="2018" name="Syst. Appl. Microbiol.">
        <title>A new symbiotic nanoarchaeote (Candidatus Nanoclepta minutus) and its host (Zestosphaera tikiterensis gen. nov., sp. nov.) from a New Zealand hot spring.</title>
        <authorList>
            <person name="St John E."/>
            <person name="Liu Y."/>
            <person name="Podar M."/>
            <person name="Stott M.B."/>
            <person name="Meneghin J."/>
            <person name="Chen Z."/>
            <person name="Lagutin K."/>
            <person name="Mitchell K."/>
            <person name="Reysenbach A.L."/>
        </authorList>
    </citation>
    <scope>NUCLEOTIDE SEQUENCE [LARGE SCALE GENOMIC DNA]</scope>
    <source>
        <strain evidence="1">NZ3</strain>
    </source>
</reference>
<gene>
    <name evidence="1" type="ORF">BXU00_01385</name>
</gene>
<dbReference type="Proteomes" id="UP000266622">
    <property type="component" value="Unassembled WGS sequence"/>
</dbReference>
<evidence type="ECO:0000313" key="2">
    <source>
        <dbReference type="Proteomes" id="UP000266622"/>
    </source>
</evidence>
<comment type="caution">
    <text evidence="1">The sequence shown here is derived from an EMBL/GenBank/DDBJ whole genome shotgun (WGS) entry which is preliminary data.</text>
</comment>
<protein>
    <submittedName>
        <fullName evidence="1">Uncharacterized protein</fullName>
    </submittedName>
</protein>
<organism evidence="1 2">
    <name type="scientific">Candidatus Nanoclepta minutus</name>
    <dbReference type="NCBI Taxonomy" id="1940235"/>
    <lineage>
        <taxon>Archaea</taxon>
        <taxon>Nanobdellota</taxon>
        <taxon>Candidatus Nanoclepta</taxon>
    </lineage>
</organism>
<dbReference type="AlphaFoldDB" id="A0A397WNC8"/>
<dbReference type="EMBL" id="MWMI01000002">
    <property type="protein sequence ID" value="RIB35401.1"/>
    <property type="molecule type" value="Genomic_DNA"/>
</dbReference>
<proteinExistence type="predicted"/>
<evidence type="ECO:0000313" key="1">
    <source>
        <dbReference type="EMBL" id="RIB35401.1"/>
    </source>
</evidence>
<name>A0A397WNC8_9ARCH</name>
<accession>A0A397WNC8</accession>